<keyword evidence="3" id="KW-1185">Reference proteome</keyword>
<feature type="region of interest" description="Disordered" evidence="1">
    <location>
        <begin position="338"/>
        <end position="396"/>
    </location>
</feature>
<feature type="region of interest" description="Disordered" evidence="1">
    <location>
        <begin position="205"/>
        <end position="243"/>
    </location>
</feature>
<sequence length="396" mass="44170">MAQTHPTASSSKTDIVSEEILAAIQSALQTVLIEGTGHASDLKKFDKMLESNAERLRQEPSNKIFQAEQASKQVTRDECREQIRLVSTRVAHELYAVYRRLISAQLQASFSASPPAGHHNITPQLSPAAHVPTQDPIEQTEQQNLAAHVKILQKQLTKNEEEMDRICGQHRQIIESLQQQLATHDAELRRLEGLVIQSSACVAPPAHERSQSEDALGVDNRRDMKEESPLGVGTKEADNGHEGHNGWVKMIVREQRTALDQMSTEVTDLRTQVVAYLAEIPEHLKRAVRMIQEDIQATLQTTSASHLKHLTELLHHVVRDFEARLSALETLAASCRNLPQSNSSNDDNQRNQKQQQHTLIPPASSKDPRILRRQAALPSSDSQPTLPANPSDCKQQ</sequence>
<feature type="compositionally biased region" description="Basic and acidic residues" evidence="1">
    <location>
        <begin position="219"/>
        <end position="228"/>
    </location>
</feature>
<protein>
    <submittedName>
        <fullName evidence="2">Uncharacterized protein</fullName>
    </submittedName>
</protein>
<name>A0A0L6UC79_9BASI</name>
<feature type="compositionally biased region" description="Polar residues" evidence="1">
    <location>
        <begin position="377"/>
        <end position="396"/>
    </location>
</feature>
<dbReference type="AlphaFoldDB" id="A0A0L6UC79"/>
<organism evidence="2 3">
    <name type="scientific">Puccinia sorghi</name>
    <dbReference type="NCBI Taxonomy" id="27349"/>
    <lineage>
        <taxon>Eukaryota</taxon>
        <taxon>Fungi</taxon>
        <taxon>Dikarya</taxon>
        <taxon>Basidiomycota</taxon>
        <taxon>Pucciniomycotina</taxon>
        <taxon>Pucciniomycetes</taxon>
        <taxon>Pucciniales</taxon>
        <taxon>Pucciniaceae</taxon>
        <taxon>Puccinia</taxon>
    </lineage>
</organism>
<dbReference type="VEuPathDB" id="FungiDB:VP01_751g7"/>
<feature type="compositionally biased region" description="Low complexity" evidence="1">
    <location>
        <begin position="340"/>
        <end position="356"/>
    </location>
</feature>
<dbReference type="OrthoDB" id="2505418at2759"/>
<accession>A0A0L6UC79</accession>
<gene>
    <name evidence="2" type="ORF">VP01_751g7</name>
</gene>
<dbReference type="Proteomes" id="UP000037035">
    <property type="component" value="Unassembled WGS sequence"/>
</dbReference>
<comment type="caution">
    <text evidence="2">The sequence shown here is derived from an EMBL/GenBank/DDBJ whole genome shotgun (WGS) entry which is preliminary data.</text>
</comment>
<proteinExistence type="predicted"/>
<feature type="region of interest" description="Disordered" evidence="1">
    <location>
        <begin position="112"/>
        <end position="132"/>
    </location>
</feature>
<evidence type="ECO:0000256" key="1">
    <source>
        <dbReference type="SAM" id="MobiDB-lite"/>
    </source>
</evidence>
<evidence type="ECO:0000313" key="2">
    <source>
        <dbReference type="EMBL" id="KNZ46141.1"/>
    </source>
</evidence>
<dbReference type="EMBL" id="LAVV01012961">
    <property type="protein sequence ID" value="KNZ46141.1"/>
    <property type="molecule type" value="Genomic_DNA"/>
</dbReference>
<evidence type="ECO:0000313" key="3">
    <source>
        <dbReference type="Proteomes" id="UP000037035"/>
    </source>
</evidence>
<reference evidence="2 3" key="1">
    <citation type="submission" date="2015-08" db="EMBL/GenBank/DDBJ databases">
        <title>Next Generation Sequencing and Analysis of the Genome of Puccinia sorghi L Schw, the Causal Agent of Maize Common Rust.</title>
        <authorList>
            <person name="Rochi L."/>
            <person name="Burguener G."/>
            <person name="Darino M."/>
            <person name="Turjanski A."/>
            <person name="Kreff E."/>
            <person name="Dieguez M.J."/>
            <person name="Sacco F."/>
        </authorList>
    </citation>
    <scope>NUCLEOTIDE SEQUENCE [LARGE SCALE GENOMIC DNA]</scope>
    <source>
        <strain evidence="2 3">RO10H11247</strain>
    </source>
</reference>